<evidence type="ECO:0000313" key="1">
    <source>
        <dbReference type="EMBL" id="KRY08415.1"/>
    </source>
</evidence>
<reference evidence="1 2" key="1">
    <citation type="submission" date="2015-01" db="EMBL/GenBank/DDBJ databases">
        <title>Evolution of Trichinella species and genotypes.</title>
        <authorList>
            <person name="Korhonen P.K."/>
            <person name="Edoardo P."/>
            <person name="Giuseppe L.R."/>
            <person name="Gasser R.B."/>
        </authorList>
    </citation>
    <scope>NUCLEOTIDE SEQUENCE [LARGE SCALE GENOMIC DNA]</scope>
    <source>
        <strain evidence="1">ISS2496</strain>
    </source>
</reference>
<protein>
    <submittedName>
        <fullName evidence="1">Uncharacterized protein</fullName>
    </submittedName>
</protein>
<dbReference type="EMBL" id="JYDQ01000336">
    <property type="protein sequence ID" value="KRY08415.1"/>
    <property type="molecule type" value="Genomic_DNA"/>
</dbReference>
<name>A0A0V0Z7J4_9BILA</name>
<gene>
    <name evidence="1" type="ORF">T12_15969</name>
</gene>
<accession>A0A0V0Z7J4</accession>
<dbReference type="Proteomes" id="UP000054783">
    <property type="component" value="Unassembled WGS sequence"/>
</dbReference>
<keyword evidence="2" id="KW-1185">Reference proteome</keyword>
<dbReference type="AlphaFoldDB" id="A0A0V0Z7J4"/>
<organism evidence="1 2">
    <name type="scientific">Trichinella patagoniensis</name>
    <dbReference type="NCBI Taxonomy" id="990121"/>
    <lineage>
        <taxon>Eukaryota</taxon>
        <taxon>Metazoa</taxon>
        <taxon>Ecdysozoa</taxon>
        <taxon>Nematoda</taxon>
        <taxon>Enoplea</taxon>
        <taxon>Dorylaimia</taxon>
        <taxon>Trichinellida</taxon>
        <taxon>Trichinellidae</taxon>
        <taxon>Trichinella</taxon>
    </lineage>
</organism>
<evidence type="ECO:0000313" key="2">
    <source>
        <dbReference type="Proteomes" id="UP000054783"/>
    </source>
</evidence>
<comment type="caution">
    <text evidence="1">The sequence shown here is derived from an EMBL/GenBank/DDBJ whole genome shotgun (WGS) entry which is preliminary data.</text>
</comment>
<proteinExistence type="predicted"/>
<sequence length="111" mass="12774">MNKAVQQMDNDCTREKGFVKRNAAYRVQQRRVTALTVPYHIILLNFYDYSNLCVVTSKCCACFWDNNLAILNSHAFCVNEIAEHVMNTGRRKTGQCKQTLHKGQKTFAIKV</sequence>